<protein>
    <recommendedName>
        <fullName evidence="2">Methyltransferase domain-containing protein</fullName>
    </recommendedName>
</protein>
<feature type="compositionally biased region" description="Basic and acidic residues" evidence="1">
    <location>
        <begin position="24"/>
        <end position="48"/>
    </location>
</feature>
<feature type="domain" description="Methyltransferase" evidence="2">
    <location>
        <begin position="190"/>
        <end position="350"/>
    </location>
</feature>
<dbReference type="EMBL" id="JAINUG010000029">
    <property type="protein sequence ID" value="KAJ8409748.1"/>
    <property type="molecule type" value="Genomic_DNA"/>
</dbReference>
<evidence type="ECO:0000256" key="1">
    <source>
        <dbReference type="SAM" id="MobiDB-lite"/>
    </source>
</evidence>
<organism evidence="3 4">
    <name type="scientific">Aldrovandia affinis</name>
    <dbReference type="NCBI Taxonomy" id="143900"/>
    <lineage>
        <taxon>Eukaryota</taxon>
        <taxon>Metazoa</taxon>
        <taxon>Chordata</taxon>
        <taxon>Craniata</taxon>
        <taxon>Vertebrata</taxon>
        <taxon>Euteleostomi</taxon>
        <taxon>Actinopterygii</taxon>
        <taxon>Neopterygii</taxon>
        <taxon>Teleostei</taxon>
        <taxon>Notacanthiformes</taxon>
        <taxon>Halosauridae</taxon>
        <taxon>Aldrovandia</taxon>
    </lineage>
</organism>
<comment type="caution">
    <text evidence="3">The sequence shown here is derived from an EMBL/GenBank/DDBJ whole genome shotgun (WGS) entry which is preliminary data.</text>
</comment>
<evidence type="ECO:0000313" key="4">
    <source>
        <dbReference type="Proteomes" id="UP001221898"/>
    </source>
</evidence>
<dbReference type="InterPro" id="IPR026913">
    <property type="entry name" value="METTL24"/>
</dbReference>
<gene>
    <name evidence="3" type="ORF">AAFF_G00218070</name>
</gene>
<dbReference type="Proteomes" id="UP001221898">
    <property type="component" value="Unassembled WGS sequence"/>
</dbReference>
<evidence type="ECO:0000259" key="2">
    <source>
        <dbReference type="Pfam" id="PF13383"/>
    </source>
</evidence>
<keyword evidence="4" id="KW-1185">Reference proteome</keyword>
<dbReference type="InterPro" id="IPR025714">
    <property type="entry name" value="Methyltranfer_dom"/>
</dbReference>
<dbReference type="PANTHER" id="PTHR32026">
    <property type="entry name" value="METHYLTRANSFERASE-LIKE PROTEIN 24"/>
    <property type="match status" value="1"/>
</dbReference>
<accession>A0AAD7SW65</accession>
<feature type="compositionally biased region" description="Low complexity" evidence="1">
    <location>
        <begin position="78"/>
        <end position="99"/>
    </location>
</feature>
<dbReference type="AlphaFoldDB" id="A0AAD7SW65"/>
<name>A0AAD7SW65_9TELE</name>
<evidence type="ECO:0000313" key="3">
    <source>
        <dbReference type="EMBL" id="KAJ8409748.1"/>
    </source>
</evidence>
<reference evidence="3" key="1">
    <citation type="journal article" date="2023" name="Science">
        <title>Genome structures resolve the early diversification of teleost fishes.</title>
        <authorList>
            <person name="Parey E."/>
            <person name="Louis A."/>
            <person name="Montfort J."/>
            <person name="Bouchez O."/>
            <person name="Roques C."/>
            <person name="Iampietro C."/>
            <person name="Lluch J."/>
            <person name="Castinel A."/>
            <person name="Donnadieu C."/>
            <person name="Desvignes T."/>
            <person name="Floi Bucao C."/>
            <person name="Jouanno E."/>
            <person name="Wen M."/>
            <person name="Mejri S."/>
            <person name="Dirks R."/>
            <person name="Jansen H."/>
            <person name="Henkel C."/>
            <person name="Chen W.J."/>
            <person name="Zahm M."/>
            <person name="Cabau C."/>
            <person name="Klopp C."/>
            <person name="Thompson A.W."/>
            <person name="Robinson-Rechavi M."/>
            <person name="Braasch I."/>
            <person name="Lecointre G."/>
            <person name="Bobe J."/>
            <person name="Postlethwait J.H."/>
            <person name="Berthelot C."/>
            <person name="Roest Crollius H."/>
            <person name="Guiguen Y."/>
        </authorList>
    </citation>
    <scope>NUCLEOTIDE SEQUENCE</scope>
    <source>
        <strain evidence="3">NC1722</strain>
    </source>
</reference>
<proteinExistence type="predicted"/>
<feature type="region of interest" description="Disordered" evidence="1">
    <location>
        <begin position="17"/>
        <end position="123"/>
    </location>
</feature>
<sequence>MLGCRQVARVTELPDCTFPGTRSASERRLQRQARGLERTAPDARREQAGEWTGPGSEAEVGAGLRAAWAGTDRAGPWRSGPSCSSPCSASARTSTWSSAGGPGPRDSPASVPPDHVGRGAPLVTYVRTLKRDAEAAREMEPGGDQASSCCPPLHPRKKVPRWHIDLQPWATPSHALEDEAIRFLNYIKTPHVSCGPSPGTGLPEGLSGPGRAWWVCLDDRFSLVHRIRSKHCRMYSLGLGMDDKQLERSLARAGCEVHCFDPSIKQAHLQDSDMWHHRLSVDWRDPNPAIPAQQQHSNTKKLAAILNDFGHRKIDVLKADMESAEWKILENLILEDVLEEIGQLLLEVHLHWPGFEVSGDDSTVVRYWYSLLRELQRHHFHLFYSHSDASKPRLFLHKNLFNASSTYTLGWVNAKWRPQ</sequence>
<dbReference type="PANTHER" id="PTHR32026:SF20">
    <property type="entry name" value="METHYLTRANSFERASE-LIKE PROTEIN 24 ISOFORM X1"/>
    <property type="match status" value="1"/>
</dbReference>
<dbReference type="Pfam" id="PF13383">
    <property type="entry name" value="Methyltransf_22"/>
    <property type="match status" value="1"/>
</dbReference>